<comment type="caution">
    <text evidence="2">The sequence shown here is derived from an EMBL/GenBank/DDBJ whole genome shotgun (WGS) entry which is preliminary data.</text>
</comment>
<comment type="similarity">
    <text evidence="1">Belongs to the ROK (NagC/XylR) family.</text>
</comment>
<dbReference type="Gene3D" id="3.30.420.40">
    <property type="match status" value="2"/>
</dbReference>
<evidence type="ECO:0000256" key="1">
    <source>
        <dbReference type="ARBA" id="ARBA00006479"/>
    </source>
</evidence>
<dbReference type="InterPro" id="IPR000600">
    <property type="entry name" value="ROK"/>
</dbReference>
<evidence type="ECO:0000313" key="3">
    <source>
        <dbReference type="Proteomes" id="UP000431913"/>
    </source>
</evidence>
<dbReference type="PANTHER" id="PTHR18964:SF149">
    <property type="entry name" value="BIFUNCTIONAL UDP-N-ACETYLGLUCOSAMINE 2-EPIMERASE_N-ACETYLMANNOSAMINE KINASE"/>
    <property type="match status" value="1"/>
</dbReference>
<dbReference type="AlphaFoldDB" id="A0A6I2UAZ3"/>
<evidence type="ECO:0000313" key="2">
    <source>
        <dbReference type="EMBL" id="MST93218.1"/>
    </source>
</evidence>
<dbReference type="SUPFAM" id="SSF53067">
    <property type="entry name" value="Actin-like ATPase domain"/>
    <property type="match status" value="1"/>
</dbReference>
<proteinExistence type="inferred from homology"/>
<sequence>MEKLFAGLDLGGTKASVSIGRPVEDGSVQILERRTFPTGPDALPEYVLSRCLSLVKQLAPRGVDAAGVSCGGPLDAERKHICRPPNLPLWDNVPIVSTLEATLLAPAALQNDADACALAEWRCGAGRGCKNMIFLTFGTGLGAGLILNGALYTGACGMAGEAGHIRLSADGPAGYGKFGSFEGFCSGSGLAQLGQLYAARARQRGQIPAFAQNGAASAQDIASAAVNDDETALQVYEACGEALGRGLAVLVDLLNPERIVLGSIFVRAQQFLTAGMRRTLSREALGQNLSCCEILPAQLGEMLGDTAALCVAQEAFAGK</sequence>
<gene>
    <name evidence="2" type="ORF">FYJ76_14980</name>
</gene>
<dbReference type="CDD" id="cd23763">
    <property type="entry name" value="ASKHA_ATPase_ROK"/>
    <property type="match status" value="1"/>
</dbReference>
<dbReference type="PANTHER" id="PTHR18964">
    <property type="entry name" value="ROK (REPRESSOR, ORF, KINASE) FAMILY"/>
    <property type="match status" value="1"/>
</dbReference>
<dbReference type="Proteomes" id="UP000431913">
    <property type="component" value="Unassembled WGS sequence"/>
</dbReference>
<dbReference type="EMBL" id="VUNJ01000022">
    <property type="protein sequence ID" value="MST93218.1"/>
    <property type="molecule type" value="Genomic_DNA"/>
</dbReference>
<accession>A0A6I2UAZ3</accession>
<reference evidence="2 3" key="1">
    <citation type="submission" date="2019-08" db="EMBL/GenBank/DDBJ databases">
        <title>In-depth cultivation of the pig gut microbiome towards novel bacterial diversity and tailored functional studies.</title>
        <authorList>
            <person name="Wylensek D."/>
            <person name="Hitch T.C.A."/>
            <person name="Clavel T."/>
        </authorList>
    </citation>
    <scope>NUCLEOTIDE SEQUENCE [LARGE SCALE GENOMIC DNA]</scope>
    <source>
        <strain evidence="2 3">WCA3-601-WT-6J</strain>
    </source>
</reference>
<organism evidence="2 3">
    <name type="scientific">Ruthenibacterium lactatiformans</name>
    <dbReference type="NCBI Taxonomy" id="1550024"/>
    <lineage>
        <taxon>Bacteria</taxon>
        <taxon>Bacillati</taxon>
        <taxon>Bacillota</taxon>
        <taxon>Clostridia</taxon>
        <taxon>Eubacteriales</taxon>
        <taxon>Oscillospiraceae</taxon>
        <taxon>Ruthenibacterium</taxon>
    </lineage>
</organism>
<dbReference type="InterPro" id="IPR043129">
    <property type="entry name" value="ATPase_NBD"/>
</dbReference>
<name>A0A6I2UAZ3_9FIRM</name>
<dbReference type="RefSeq" id="WP_055081382.1">
    <property type="nucleotide sequence ID" value="NZ_CAOJUJ010000031.1"/>
</dbReference>
<dbReference type="Pfam" id="PF00480">
    <property type="entry name" value="ROK"/>
    <property type="match status" value="1"/>
</dbReference>
<protein>
    <submittedName>
        <fullName evidence="2">ROK family protein</fullName>
    </submittedName>
</protein>